<keyword evidence="1" id="KW-0479">Metal-binding</keyword>
<dbReference type="GO" id="GO:0008270">
    <property type="term" value="F:zinc ion binding"/>
    <property type="evidence" value="ECO:0007669"/>
    <property type="project" value="UniProtKB-KW"/>
</dbReference>
<sequence length="266" mass="30304">MNFQEGQPDPKRCKIQDELSEKTELVRLATRLGGILCCAVCLDLPSSAVFQCPNGHLMCGACFTHLMADACLRDETAMCPNCRTKISTDLPTRNLAVEKAIGELPTSCRYCGDEQPRHSVHHHATVDCLQRPELLICSISDLHLRACHTEDFIQKLFHETGRFSAHSHQWMVRTRINNEQKDPTQSVDRHISFQLALKTKTSSSVKIHFVMVHGPYSEIQMKPLVFMHDFTNEEPESPWNPMPLKDPADCNKLLMARTLKLRYIHL</sequence>
<evidence type="ECO:0000256" key="5">
    <source>
        <dbReference type="PROSITE-ProRule" id="PRU00175"/>
    </source>
</evidence>
<dbReference type="InterPro" id="IPR013083">
    <property type="entry name" value="Znf_RING/FYVE/PHD"/>
</dbReference>
<evidence type="ECO:0000256" key="1">
    <source>
        <dbReference type="ARBA" id="ARBA00022723"/>
    </source>
</evidence>
<feature type="domain" description="RING-type" evidence="6">
    <location>
        <begin position="38"/>
        <end position="83"/>
    </location>
</feature>
<dbReference type="PANTHER" id="PTHR23059:SF4">
    <property type="entry name" value="ZINC FINGER TRAF-TYPE-CONTAINING PROTEIN 1"/>
    <property type="match status" value="1"/>
</dbReference>
<evidence type="ECO:0000256" key="2">
    <source>
        <dbReference type="ARBA" id="ARBA00022771"/>
    </source>
</evidence>
<accession>A0A7R9A1P0</accession>
<organism evidence="7">
    <name type="scientific">Darwinula stevensoni</name>
    <dbReference type="NCBI Taxonomy" id="69355"/>
    <lineage>
        <taxon>Eukaryota</taxon>
        <taxon>Metazoa</taxon>
        <taxon>Ecdysozoa</taxon>
        <taxon>Arthropoda</taxon>
        <taxon>Crustacea</taxon>
        <taxon>Oligostraca</taxon>
        <taxon>Ostracoda</taxon>
        <taxon>Podocopa</taxon>
        <taxon>Podocopida</taxon>
        <taxon>Darwinulocopina</taxon>
        <taxon>Darwinuloidea</taxon>
        <taxon>Darwinulidae</taxon>
        <taxon>Darwinula</taxon>
    </lineage>
</organism>
<dbReference type="SUPFAM" id="SSF57850">
    <property type="entry name" value="RING/U-box"/>
    <property type="match status" value="1"/>
</dbReference>
<keyword evidence="3" id="KW-0862">Zinc</keyword>
<dbReference type="Proteomes" id="UP000677054">
    <property type="component" value="Unassembled WGS sequence"/>
</dbReference>
<evidence type="ECO:0000313" key="7">
    <source>
        <dbReference type="EMBL" id="CAD7242812.1"/>
    </source>
</evidence>
<keyword evidence="2 5" id="KW-0863">Zinc-finger</keyword>
<dbReference type="Gene3D" id="3.30.40.10">
    <property type="entry name" value="Zinc/RING finger domain, C3HC4 (zinc finger)"/>
    <property type="match status" value="1"/>
</dbReference>
<gene>
    <name evidence="7" type="ORF">DSTB1V02_LOCUS2757</name>
</gene>
<dbReference type="GO" id="GO:0005634">
    <property type="term" value="C:nucleus"/>
    <property type="evidence" value="ECO:0007669"/>
    <property type="project" value="TreeGrafter"/>
</dbReference>
<dbReference type="PANTHER" id="PTHR23059">
    <property type="entry name" value="CYSTEINE AND HISTIDINE-RICH PROTEIN 1"/>
    <property type="match status" value="1"/>
</dbReference>
<dbReference type="EMBL" id="LR899837">
    <property type="protein sequence ID" value="CAD7242812.1"/>
    <property type="molecule type" value="Genomic_DNA"/>
</dbReference>
<proteinExistence type="inferred from homology"/>
<protein>
    <recommendedName>
        <fullName evidence="6">RING-type domain-containing protein</fullName>
    </recommendedName>
</protein>
<evidence type="ECO:0000256" key="3">
    <source>
        <dbReference type="ARBA" id="ARBA00022833"/>
    </source>
</evidence>
<reference evidence="7" key="1">
    <citation type="submission" date="2020-11" db="EMBL/GenBank/DDBJ databases">
        <authorList>
            <person name="Tran Van P."/>
        </authorList>
    </citation>
    <scope>NUCLEOTIDE SEQUENCE</scope>
</reference>
<evidence type="ECO:0000256" key="4">
    <source>
        <dbReference type="ARBA" id="ARBA00034319"/>
    </source>
</evidence>
<evidence type="ECO:0000313" key="8">
    <source>
        <dbReference type="Proteomes" id="UP000677054"/>
    </source>
</evidence>
<dbReference type="PROSITE" id="PS50089">
    <property type="entry name" value="ZF_RING_2"/>
    <property type="match status" value="1"/>
</dbReference>
<dbReference type="InterPro" id="IPR001841">
    <property type="entry name" value="Znf_RING"/>
</dbReference>
<name>A0A7R9A1P0_9CRUS</name>
<comment type="similarity">
    <text evidence="4">Belongs to the ZFTRAF1 family.</text>
</comment>
<dbReference type="OrthoDB" id="10062218at2759"/>
<dbReference type="EMBL" id="CAJPEV010000320">
    <property type="protein sequence ID" value="CAG0883941.1"/>
    <property type="molecule type" value="Genomic_DNA"/>
</dbReference>
<dbReference type="InterPro" id="IPR039338">
    <property type="entry name" value="ZFTRAF1"/>
</dbReference>
<dbReference type="AlphaFoldDB" id="A0A7R9A1P0"/>
<keyword evidence="8" id="KW-1185">Reference proteome</keyword>
<evidence type="ECO:0000259" key="6">
    <source>
        <dbReference type="PROSITE" id="PS50089"/>
    </source>
</evidence>